<name>A0A9J2PGM3_ASCLU</name>
<evidence type="ECO:0000313" key="12">
    <source>
        <dbReference type="WBParaSite" id="ALUE_0000915501-mRNA-1"/>
    </source>
</evidence>
<dbReference type="GO" id="GO:0046872">
    <property type="term" value="F:metal ion binding"/>
    <property type="evidence" value="ECO:0007669"/>
    <property type="project" value="UniProtKB-KW"/>
</dbReference>
<evidence type="ECO:0000256" key="2">
    <source>
        <dbReference type="ARBA" id="ARBA00022679"/>
    </source>
</evidence>
<dbReference type="PROSITE" id="PS00107">
    <property type="entry name" value="PROTEIN_KINASE_ATP"/>
    <property type="match status" value="1"/>
</dbReference>
<reference evidence="12" key="1">
    <citation type="submission" date="2023-03" db="UniProtKB">
        <authorList>
            <consortium name="WormBaseParasite"/>
        </authorList>
    </citation>
    <scope>IDENTIFICATION</scope>
</reference>
<dbReference type="SMART" id="SM00220">
    <property type="entry name" value="S_TKc"/>
    <property type="match status" value="1"/>
</dbReference>
<accession>A0A9J2PGM3</accession>
<dbReference type="PROSITE" id="PS50011">
    <property type="entry name" value="PROTEIN_KINASE_DOM"/>
    <property type="match status" value="1"/>
</dbReference>
<proteinExistence type="inferred from homology"/>
<dbReference type="GO" id="GO:0005737">
    <property type="term" value="C:cytoplasm"/>
    <property type="evidence" value="ECO:0007669"/>
    <property type="project" value="TreeGrafter"/>
</dbReference>
<evidence type="ECO:0000256" key="1">
    <source>
        <dbReference type="ARBA" id="ARBA00022527"/>
    </source>
</evidence>
<dbReference type="SUPFAM" id="SSF56112">
    <property type="entry name" value="Protein kinase-like (PK-like)"/>
    <property type="match status" value="1"/>
</dbReference>
<evidence type="ECO:0000256" key="8">
    <source>
        <dbReference type="PROSITE-ProRule" id="PRU10141"/>
    </source>
</evidence>
<protein>
    <submittedName>
        <fullName evidence="12">Protein kinase domain-containing protein</fullName>
    </submittedName>
</protein>
<feature type="domain" description="Protein kinase" evidence="10">
    <location>
        <begin position="42"/>
        <end position="305"/>
    </location>
</feature>
<dbReference type="WBParaSite" id="ALUE_0000915501-mRNA-1">
    <property type="protein sequence ID" value="ALUE_0000915501-mRNA-1"/>
    <property type="gene ID" value="ALUE_0000915501"/>
</dbReference>
<sequence>MSLVLTKIPPMIALANHYRQRDVPSVVKFQRRMPELIKESDLLIGDMLGSGSFGHVYKGKWKNREVAVKFVLRTKRSEVECIDKLLALKHSHLVTIFGLCENAPPHIRFPKDKDSDYFCIVMEYCGQRTLRNIISDKKPIEKNLFSMWTSQITSAMNYLYEQKLLHRDLKPENILLPADNSLKLCDFGTMREWKGATTSMTYCGTVRYMAPEVLQGERYSYKADVWSFGVILWEMLVQQLPYEGQGSPAIIFKIGKGELDLPELNIPESINSLSLLLKKCLDREFHQRPSYDEILSMLGKVEDFLQEQISSISENEWFEIKTNWRVKYAKNIECSSSNNSEQSQSFEENEFSIMRFDEFYDCYWNKPNLIASVR</sequence>
<evidence type="ECO:0000256" key="5">
    <source>
        <dbReference type="ARBA" id="ARBA00022840"/>
    </source>
</evidence>
<evidence type="ECO:0000256" key="4">
    <source>
        <dbReference type="ARBA" id="ARBA00022777"/>
    </source>
</evidence>
<keyword evidence="1 9" id="KW-0723">Serine/threonine-protein kinase</keyword>
<dbReference type="Gene3D" id="3.30.200.20">
    <property type="entry name" value="Phosphorylase Kinase, domain 1"/>
    <property type="match status" value="1"/>
</dbReference>
<keyword evidence="7" id="KW-0460">Magnesium</keyword>
<keyword evidence="2" id="KW-0808">Transferase</keyword>
<dbReference type="Proteomes" id="UP000036681">
    <property type="component" value="Unplaced"/>
</dbReference>
<dbReference type="GO" id="GO:0005524">
    <property type="term" value="F:ATP binding"/>
    <property type="evidence" value="ECO:0007669"/>
    <property type="project" value="UniProtKB-UniRule"/>
</dbReference>
<feature type="active site" description="Proton acceptor" evidence="6">
    <location>
        <position position="168"/>
    </location>
</feature>
<dbReference type="InterPro" id="IPR011009">
    <property type="entry name" value="Kinase-like_dom_sf"/>
</dbReference>
<dbReference type="InterPro" id="IPR008271">
    <property type="entry name" value="Ser/Thr_kinase_AS"/>
</dbReference>
<evidence type="ECO:0000256" key="7">
    <source>
        <dbReference type="PIRSR" id="PIRSR000615-3"/>
    </source>
</evidence>
<dbReference type="InterPro" id="IPR000719">
    <property type="entry name" value="Prot_kinase_dom"/>
</dbReference>
<evidence type="ECO:0000256" key="9">
    <source>
        <dbReference type="RuleBase" id="RU000304"/>
    </source>
</evidence>
<feature type="binding site" evidence="7">
    <location>
        <position position="173"/>
    </location>
    <ligand>
        <name>Mg(2+)</name>
        <dbReference type="ChEBI" id="CHEBI:18420"/>
    </ligand>
</feature>
<keyword evidence="7" id="KW-0479">Metal-binding</keyword>
<evidence type="ECO:0000313" key="11">
    <source>
        <dbReference type="Proteomes" id="UP000036681"/>
    </source>
</evidence>
<dbReference type="InterPro" id="IPR051681">
    <property type="entry name" value="Ser/Thr_Kinases-Pseudokinases"/>
</dbReference>
<keyword evidence="11" id="KW-1185">Reference proteome</keyword>
<dbReference type="InterPro" id="IPR001245">
    <property type="entry name" value="Ser-Thr/Tyr_kinase_cat_dom"/>
</dbReference>
<keyword evidence="5 8" id="KW-0067">ATP-binding</keyword>
<evidence type="ECO:0000259" key="10">
    <source>
        <dbReference type="PROSITE" id="PS50011"/>
    </source>
</evidence>
<organism evidence="11 12">
    <name type="scientific">Ascaris lumbricoides</name>
    <name type="common">Giant roundworm</name>
    <dbReference type="NCBI Taxonomy" id="6252"/>
    <lineage>
        <taxon>Eukaryota</taxon>
        <taxon>Metazoa</taxon>
        <taxon>Ecdysozoa</taxon>
        <taxon>Nematoda</taxon>
        <taxon>Chromadorea</taxon>
        <taxon>Rhabditida</taxon>
        <taxon>Spirurina</taxon>
        <taxon>Ascaridomorpha</taxon>
        <taxon>Ascaridoidea</taxon>
        <taxon>Ascarididae</taxon>
        <taxon>Ascaris</taxon>
    </lineage>
</organism>
<dbReference type="GO" id="GO:0004674">
    <property type="term" value="F:protein serine/threonine kinase activity"/>
    <property type="evidence" value="ECO:0007669"/>
    <property type="project" value="UniProtKB-KW"/>
</dbReference>
<dbReference type="PROSITE" id="PS00108">
    <property type="entry name" value="PROTEIN_KINASE_ST"/>
    <property type="match status" value="1"/>
</dbReference>
<evidence type="ECO:0000256" key="3">
    <source>
        <dbReference type="ARBA" id="ARBA00022741"/>
    </source>
</evidence>
<feature type="binding site" evidence="7">
    <location>
        <position position="186"/>
    </location>
    <ligand>
        <name>Mg(2+)</name>
        <dbReference type="ChEBI" id="CHEBI:18420"/>
    </ligand>
</feature>
<dbReference type="Gene3D" id="1.10.510.10">
    <property type="entry name" value="Transferase(Phosphotransferase) domain 1"/>
    <property type="match status" value="1"/>
</dbReference>
<evidence type="ECO:0000256" key="6">
    <source>
        <dbReference type="PIRSR" id="PIRSR000615-1"/>
    </source>
</evidence>
<keyword evidence="4" id="KW-0418">Kinase</keyword>
<feature type="binding site" evidence="8">
    <location>
        <position position="69"/>
    </location>
    <ligand>
        <name>ATP</name>
        <dbReference type="ChEBI" id="CHEBI:30616"/>
    </ligand>
</feature>
<dbReference type="AlphaFoldDB" id="A0A9J2PGM3"/>
<dbReference type="PANTHER" id="PTHR44329">
    <property type="entry name" value="SERINE/THREONINE-PROTEIN KINASE TNNI3K-RELATED"/>
    <property type="match status" value="1"/>
</dbReference>
<dbReference type="InterPro" id="IPR017441">
    <property type="entry name" value="Protein_kinase_ATP_BS"/>
</dbReference>
<dbReference type="PANTHER" id="PTHR44329:SF288">
    <property type="entry name" value="MITOGEN-ACTIVATED PROTEIN KINASE KINASE KINASE 20"/>
    <property type="match status" value="1"/>
</dbReference>
<keyword evidence="3 8" id="KW-0547">Nucleotide-binding</keyword>
<comment type="similarity">
    <text evidence="9">Belongs to the protein kinase superfamily.</text>
</comment>
<dbReference type="GO" id="GO:0006950">
    <property type="term" value="P:response to stress"/>
    <property type="evidence" value="ECO:0007669"/>
    <property type="project" value="UniProtKB-ARBA"/>
</dbReference>
<dbReference type="Pfam" id="PF00069">
    <property type="entry name" value="Pkinase"/>
    <property type="match status" value="1"/>
</dbReference>
<dbReference type="PRINTS" id="PR00109">
    <property type="entry name" value="TYRKINASE"/>
</dbReference>